<evidence type="ECO:0000259" key="5">
    <source>
        <dbReference type="Pfam" id="PF04545"/>
    </source>
</evidence>
<dbReference type="RefSeq" id="WP_024383719.1">
    <property type="nucleotide sequence ID" value="NZ_BCCT01000003.1"/>
</dbReference>
<dbReference type="SUPFAM" id="SSF88659">
    <property type="entry name" value="Sigma3 and sigma4 domains of RNA polymerase sigma factors"/>
    <property type="match status" value="1"/>
</dbReference>
<evidence type="ECO:0000256" key="4">
    <source>
        <dbReference type="ARBA" id="ARBA00023163"/>
    </source>
</evidence>
<dbReference type="PANTHER" id="PTHR30385:SF7">
    <property type="entry name" value="RNA POLYMERASE SIGMA FACTOR FLIA"/>
    <property type="match status" value="1"/>
</dbReference>
<dbReference type="AlphaFoldDB" id="A0A0Z7YYA4"/>
<dbReference type="GO" id="GO:0006352">
    <property type="term" value="P:DNA-templated transcription initiation"/>
    <property type="evidence" value="ECO:0007669"/>
    <property type="project" value="InterPro"/>
</dbReference>
<dbReference type="EMBL" id="JAUTFT010000002">
    <property type="protein sequence ID" value="MDW8634397.1"/>
    <property type="molecule type" value="Genomic_DNA"/>
</dbReference>
<reference evidence="6" key="2">
    <citation type="submission" date="2023-07" db="EMBL/GenBank/DDBJ databases">
        <title>Characterization of virulence traits, antimicrobial resistance genes carried by mobile genetic elements and competence in Streptococcus suis strains isolated in France.</title>
        <authorList>
            <person name="Dechene-Tempier M."/>
            <person name="Marois-Crehan C."/>
            <person name="De Boisseson C."/>
            <person name="Lucas P."/>
            <person name="Bougeard S."/>
            <person name="Libante V."/>
            <person name="Payot S."/>
        </authorList>
    </citation>
    <scope>NUCLEOTIDE SEQUENCE</scope>
    <source>
        <strain evidence="6">1532</strain>
    </source>
</reference>
<dbReference type="PANTHER" id="PTHR30385">
    <property type="entry name" value="SIGMA FACTOR F FLAGELLAR"/>
    <property type="match status" value="1"/>
</dbReference>
<accession>A0A0Z7YYA4</accession>
<dbReference type="Gene3D" id="1.20.140.160">
    <property type="match status" value="1"/>
</dbReference>
<keyword evidence="1" id="KW-0805">Transcription regulation</keyword>
<name>A0A0Z7YYA4_STRSU</name>
<evidence type="ECO:0000256" key="2">
    <source>
        <dbReference type="ARBA" id="ARBA00023082"/>
    </source>
</evidence>
<dbReference type="Proteomes" id="UP001272448">
    <property type="component" value="Unassembled WGS sequence"/>
</dbReference>
<evidence type="ECO:0000256" key="3">
    <source>
        <dbReference type="ARBA" id="ARBA00023125"/>
    </source>
</evidence>
<evidence type="ECO:0000256" key="1">
    <source>
        <dbReference type="ARBA" id="ARBA00023015"/>
    </source>
</evidence>
<evidence type="ECO:0000313" key="8">
    <source>
        <dbReference type="Proteomes" id="UP000548355"/>
    </source>
</evidence>
<organism evidence="7 8">
    <name type="scientific">Streptococcus suis</name>
    <dbReference type="NCBI Taxonomy" id="1307"/>
    <lineage>
        <taxon>Bacteria</taxon>
        <taxon>Bacillati</taxon>
        <taxon>Bacillota</taxon>
        <taxon>Bacilli</taxon>
        <taxon>Lactobacillales</taxon>
        <taxon>Streptococcaceae</taxon>
        <taxon>Streptococcus</taxon>
    </lineage>
</organism>
<dbReference type="EMBL" id="JABXEU010000005">
    <property type="protein sequence ID" value="NVH36067.1"/>
    <property type="molecule type" value="Genomic_DNA"/>
</dbReference>
<evidence type="ECO:0000313" key="6">
    <source>
        <dbReference type="EMBL" id="MDW8634397.1"/>
    </source>
</evidence>
<evidence type="ECO:0000313" key="7">
    <source>
        <dbReference type="EMBL" id="NVH36067.1"/>
    </source>
</evidence>
<keyword evidence="2" id="KW-0731">Sigma factor</keyword>
<reference evidence="7 8" key="1">
    <citation type="submission" date="2020-06" db="EMBL/GenBank/DDBJ databases">
        <title>Pan-genome analysis of Streptococcus suis serotype 2 revealed genomic diversity among strains of different virulence.</title>
        <authorList>
            <person name="Guo G."/>
            <person name="Zhang W."/>
        </authorList>
    </citation>
    <scope>NUCLEOTIDE SEQUENCE [LARGE SCALE GENOMIC DNA]</scope>
    <source>
        <strain evidence="7 8">ZJ92091101</strain>
    </source>
</reference>
<keyword evidence="4" id="KW-0804">Transcription</keyword>
<dbReference type="GO" id="GO:0016987">
    <property type="term" value="F:sigma factor activity"/>
    <property type="evidence" value="ECO:0007669"/>
    <property type="project" value="UniProtKB-KW"/>
</dbReference>
<feature type="domain" description="RNA polymerase sigma-70 region 4" evidence="5">
    <location>
        <begin position="82"/>
        <end position="129"/>
    </location>
</feature>
<dbReference type="InterPro" id="IPR007630">
    <property type="entry name" value="RNA_pol_sigma70_r4"/>
</dbReference>
<dbReference type="Proteomes" id="UP000548355">
    <property type="component" value="Unassembled WGS sequence"/>
</dbReference>
<dbReference type="GO" id="GO:0003677">
    <property type="term" value="F:DNA binding"/>
    <property type="evidence" value="ECO:0007669"/>
    <property type="project" value="UniProtKB-KW"/>
</dbReference>
<keyword evidence="3 6" id="KW-0238">DNA-binding</keyword>
<protein>
    <submittedName>
        <fullName evidence="6">Sigma factor-like helix-turn-helix DNA-binding protein</fullName>
    </submittedName>
    <submittedName>
        <fullName evidence="7">Sigma-70 family RNA polymerase sigma factor</fullName>
    </submittedName>
</protein>
<dbReference type="Pfam" id="PF04545">
    <property type="entry name" value="Sigma70_r4"/>
    <property type="match status" value="1"/>
</dbReference>
<sequence>MEYYLIVRGRKIFVDKKVYSGYWSLVNHQNYLRRREILFSVLPFSSFEKENFRLEDVLPDLTVDIEKIVETKIMLELLSESLSRLNKSEMLLIESIYFQEKTLRQVAEELKTSPCRISRLRDKVLNKLKNMLENSHKM</sequence>
<proteinExistence type="predicted"/>
<gene>
    <name evidence="7" type="ORF">HU146_02160</name>
    <name evidence="6" type="ORF">Q7V77_01465</name>
</gene>
<comment type="caution">
    <text evidence="7">The sequence shown here is derived from an EMBL/GenBank/DDBJ whole genome shotgun (WGS) entry which is preliminary data.</text>
</comment>
<dbReference type="InterPro" id="IPR013324">
    <property type="entry name" value="RNA_pol_sigma_r3/r4-like"/>
</dbReference>